<dbReference type="AlphaFoldDB" id="D3QAJ3"/>
<gene>
    <name evidence="1" type="ordered locus">Snas_3105</name>
</gene>
<dbReference type="eggNOG" id="ENOG502ZIJG">
    <property type="taxonomic scope" value="Bacteria"/>
</dbReference>
<evidence type="ECO:0000313" key="2">
    <source>
        <dbReference type="Proteomes" id="UP000000844"/>
    </source>
</evidence>
<organism evidence="1 2">
    <name type="scientific">Stackebrandtia nassauensis (strain DSM 44728 / CIP 108903 / NRRL B-16338 / NBRC 102104 / LLR-40K-21)</name>
    <dbReference type="NCBI Taxonomy" id="446470"/>
    <lineage>
        <taxon>Bacteria</taxon>
        <taxon>Bacillati</taxon>
        <taxon>Actinomycetota</taxon>
        <taxon>Actinomycetes</taxon>
        <taxon>Glycomycetales</taxon>
        <taxon>Glycomycetaceae</taxon>
        <taxon>Stackebrandtia</taxon>
    </lineage>
</organism>
<sequence>MSFEYLQPTLRSDWDRTGWSRFLPFEGEVLWHVFCDATQWGIDGDIAVLFDWQESMHPVLSPGAGEREWLPEPRRRRPPRRVIARLLADSGEEYPTTVGEVAELGVSLGLYRRENDGTTVRWRVPAALPLPTEVLPMTLRQRRVEDEYRWLLGGAEIARDLAEYLVDCGEAPESVTSVRHLADSLHCEPDSVRHGLEYLCAPLAGGAFIRVYLGNGSRRRRQVSPERLDVDDPCVIVPQWRKLWKRFGLVWHLEGRGEFLLLGHPVQPLPDEGRE</sequence>
<protein>
    <submittedName>
        <fullName evidence="1">Uncharacterized protein</fullName>
    </submittedName>
</protein>
<name>D3QAJ3_STANL</name>
<dbReference type="InterPro" id="IPR046105">
    <property type="entry name" value="DUF6042"/>
</dbReference>
<dbReference type="EMBL" id="CP001778">
    <property type="protein sequence ID" value="ADD42776.1"/>
    <property type="molecule type" value="Genomic_DNA"/>
</dbReference>
<accession>D3QAJ3</accession>
<reference evidence="1 2" key="1">
    <citation type="journal article" date="2009" name="Stand. Genomic Sci.">
        <title>Complete genome sequence of Stackebrandtia nassauensis type strain (LLR-40K-21).</title>
        <authorList>
            <person name="Munk C."/>
            <person name="Lapidus A."/>
            <person name="Copeland A."/>
            <person name="Jando M."/>
            <person name="Mayilraj S."/>
            <person name="Glavina Del Rio T."/>
            <person name="Nolan M."/>
            <person name="Chen F."/>
            <person name="Lucas S."/>
            <person name="Tice H."/>
            <person name="Cheng J.F."/>
            <person name="Han C."/>
            <person name="Detter J.C."/>
            <person name="Bruce D."/>
            <person name="Goodwin L."/>
            <person name="Chain P."/>
            <person name="Pitluck S."/>
            <person name="Goker M."/>
            <person name="Ovchinikova G."/>
            <person name="Pati A."/>
            <person name="Ivanova N."/>
            <person name="Mavromatis K."/>
            <person name="Chen A."/>
            <person name="Palaniappan K."/>
            <person name="Land M."/>
            <person name="Hauser L."/>
            <person name="Chang Y.J."/>
            <person name="Jeffries C.D."/>
            <person name="Bristow J."/>
            <person name="Eisen J.A."/>
            <person name="Markowitz V."/>
            <person name="Hugenholtz P."/>
            <person name="Kyrpides N.C."/>
            <person name="Klenk H.P."/>
        </authorList>
    </citation>
    <scope>NUCLEOTIDE SEQUENCE [LARGE SCALE GENOMIC DNA]</scope>
    <source>
        <strain evidence="2">DSM 44728 / CIP 108903 / NRRL B-16338 / NBRC 102104 / LLR-40K-21</strain>
    </source>
</reference>
<keyword evidence="2" id="KW-1185">Reference proteome</keyword>
<evidence type="ECO:0000313" key="1">
    <source>
        <dbReference type="EMBL" id="ADD42776.1"/>
    </source>
</evidence>
<dbReference type="OrthoDB" id="5178083at2"/>
<dbReference type="Pfam" id="PF19508">
    <property type="entry name" value="DUF6042"/>
    <property type="match status" value="1"/>
</dbReference>
<dbReference type="STRING" id="446470.Snas_3105"/>
<proteinExistence type="predicted"/>
<dbReference type="Proteomes" id="UP000000844">
    <property type="component" value="Chromosome"/>
</dbReference>
<dbReference type="RefSeq" id="WP_013018347.1">
    <property type="nucleotide sequence ID" value="NC_013947.1"/>
</dbReference>
<dbReference type="HOGENOM" id="CLU_1045545_0_0_11"/>
<dbReference type="KEGG" id="sna:Snas_3105"/>